<evidence type="ECO:0000313" key="1">
    <source>
        <dbReference type="EMBL" id="AYN58923.1"/>
    </source>
</evidence>
<dbReference type="Proteomes" id="UP000269345">
    <property type="component" value="Segment"/>
</dbReference>
<accession>A0A3G2KIU6</accession>
<dbReference type="KEGG" id="vg:77931687"/>
<dbReference type="EMBL" id="MH834625">
    <property type="protein sequence ID" value="AYN58923.1"/>
    <property type="molecule type" value="Genomic_DNA"/>
</dbReference>
<sequence length="71" mass="8123">MSMTSEPRWRCHIEGDSPYHVWPLNDLIEHDTDDDDGNCACGPTIEPVEGEDGYIGWLITHHSLDGRERDE</sequence>
<protein>
    <submittedName>
        <fullName evidence="1">Uncharacterized protein</fullName>
    </submittedName>
</protein>
<proteinExistence type="predicted"/>
<keyword evidence="2" id="KW-1185">Reference proteome</keyword>
<evidence type="ECO:0000313" key="2">
    <source>
        <dbReference type="Proteomes" id="UP000269345"/>
    </source>
</evidence>
<dbReference type="RefSeq" id="YP_010655818.1">
    <property type="nucleotide sequence ID" value="NC_070831.1"/>
</dbReference>
<reference evidence="1 2" key="1">
    <citation type="submission" date="2018-09" db="EMBL/GenBank/DDBJ databases">
        <authorList>
            <person name="Rimple P.A."/>
            <person name="Stoner T.H."/>
            <person name="Garlena R.A."/>
            <person name="Russell D.A."/>
            <person name="Pope W.H."/>
            <person name="Jacobs-Sera D."/>
            <person name="Hatfull G.F."/>
        </authorList>
    </citation>
    <scope>NUCLEOTIDE SEQUENCE [LARGE SCALE GENOMIC DNA]</scope>
</reference>
<gene>
    <name evidence="1" type="primary">98</name>
    <name evidence="1" type="ORF">PBI_RICHIE_98</name>
</gene>
<name>A0A3G2KIU6_9CAUD</name>
<dbReference type="GeneID" id="77931687"/>
<organism evidence="1 2">
    <name type="scientific">Arthrobacter phage Richie</name>
    <dbReference type="NCBI Taxonomy" id="2419967"/>
    <lineage>
        <taxon>Viruses</taxon>
        <taxon>Duplodnaviria</taxon>
        <taxon>Heunggongvirae</taxon>
        <taxon>Uroviricota</taxon>
        <taxon>Caudoviricetes</taxon>
        <taxon>Richievirus</taxon>
        <taxon>Richievirus richie</taxon>
    </lineage>
</organism>